<reference evidence="2 3" key="1">
    <citation type="submission" date="2022-10" db="EMBL/GenBank/DDBJ databases">
        <title>Weissella fermenti sp. nov., isolated from fermented cabbage.</title>
        <authorList>
            <person name="Lee J.K."/>
            <person name="Baek J.H."/>
            <person name="Choi D.G."/>
            <person name="Kim J.M."/>
            <person name="Jeon C.O."/>
        </authorList>
    </citation>
    <scope>NUCLEOTIDE SEQUENCE [LARGE SCALE GENOMIC DNA]</scope>
    <source>
        <strain evidence="2 3">KACC 18534</strain>
    </source>
</reference>
<dbReference type="InterPro" id="IPR029064">
    <property type="entry name" value="Ribosomal_eL30-like_sf"/>
</dbReference>
<evidence type="ECO:0000259" key="1">
    <source>
        <dbReference type="Pfam" id="PF01248"/>
    </source>
</evidence>
<dbReference type="Gene3D" id="3.30.1330.30">
    <property type="match status" value="1"/>
</dbReference>
<dbReference type="Pfam" id="PF01248">
    <property type="entry name" value="Ribosomal_L7Ae"/>
    <property type="match status" value="1"/>
</dbReference>
<sequence>MTNESTETNELNELDKQKLLNLLGLARRAGKLVTGEDLVLGAIRNGKAALVFFAADGGQSSLKKFSNKTTSYNVPFTTSLTRIEIGDATGLARSVIAVADRGFAKKMREYLNK</sequence>
<evidence type="ECO:0000313" key="2">
    <source>
        <dbReference type="EMBL" id="MCW0952811.1"/>
    </source>
</evidence>
<dbReference type="SUPFAM" id="SSF55315">
    <property type="entry name" value="L30e-like"/>
    <property type="match status" value="1"/>
</dbReference>
<protein>
    <submittedName>
        <fullName evidence="2">Ribosomal L7Ae/L30e/S12e/Gadd45 family protein</fullName>
    </submittedName>
</protein>
<feature type="domain" description="Ribosomal protein eL8/eL30/eS12/Gadd45" evidence="1">
    <location>
        <begin position="18"/>
        <end position="103"/>
    </location>
</feature>
<dbReference type="InterPro" id="IPR004038">
    <property type="entry name" value="Ribosomal_eL8/eL30/eS12/Gad45"/>
</dbReference>
<proteinExistence type="predicted"/>
<name>A0ABT3E328_9LACO</name>
<dbReference type="RefSeq" id="WP_213409413.1">
    <property type="nucleotide sequence ID" value="NZ_CP074441.1"/>
</dbReference>
<comment type="caution">
    <text evidence="2">The sequence shown here is derived from an EMBL/GenBank/DDBJ whole genome shotgun (WGS) entry which is preliminary data.</text>
</comment>
<keyword evidence="3" id="KW-1185">Reference proteome</keyword>
<gene>
    <name evidence="2" type="ORF">OIT44_01850</name>
</gene>
<dbReference type="EMBL" id="JAOZFE010000001">
    <property type="protein sequence ID" value="MCW0952811.1"/>
    <property type="molecule type" value="Genomic_DNA"/>
</dbReference>
<evidence type="ECO:0000313" key="3">
    <source>
        <dbReference type="Proteomes" id="UP001526225"/>
    </source>
</evidence>
<dbReference type="Proteomes" id="UP001526225">
    <property type="component" value="Unassembled WGS sequence"/>
</dbReference>
<organism evidence="2 3">
    <name type="scientific">Weissella ceti</name>
    <dbReference type="NCBI Taxonomy" id="759620"/>
    <lineage>
        <taxon>Bacteria</taxon>
        <taxon>Bacillati</taxon>
        <taxon>Bacillota</taxon>
        <taxon>Bacilli</taxon>
        <taxon>Lactobacillales</taxon>
        <taxon>Lactobacillaceae</taxon>
        <taxon>Weissella</taxon>
    </lineage>
</organism>
<accession>A0ABT3E328</accession>